<evidence type="ECO:0000256" key="2">
    <source>
        <dbReference type="ARBA" id="ARBA00022649"/>
    </source>
</evidence>
<gene>
    <name evidence="3" type="ORF">HND93_33295</name>
</gene>
<sequence length="89" mass="9881">MPVIVTRAAVRDLAAIRAYIGERNPAAASRVAVQILSACDRLEYLPERGRPGAIPGTRELTVIWPYVVVYRITEGAVEILRVWHGAQDR</sequence>
<dbReference type="InterPro" id="IPR035093">
    <property type="entry name" value="RelE/ParE_toxin_dom_sf"/>
</dbReference>
<evidence type="ECO:0000313" key="3">
    <source>
        <dbReference type="EMBL" id="NYZ24605.1"/>
    </source>
</evidence>
<dbReference type="Gene3D" id="3.30.2310.20">
    <property type="entry name" value="RelE-like"/>
    <property type="match status" value="1"/>
</dbReference>
<evidence type="ECO:0000256" key="1">
    <source>
        <dbReference type="ARBA" id="ARBA00006226"/>
    </source>
</evidence>
<reference evidence="3 4" key="1">
    <citation type="submission" date="2020-05" db="EMBL/GenBank/DDBJ databases">
        <title>Azospirillum oleiclasticum sp. nov, a nitrogen-fixing and heavy crude oil-emulsifying bacterium isolated from the crude oil of Yumen Oilfield.</title>
        <authorList>
            <person name="Wu D."/>
            <person name="Cai M."/>
            <person name="Zhang X."/>
        </authorList>
    </citation>
    <scope>NUCLEOTIDE SEQUENCE [LARGE SCALE GENOMIC DNA]</scope>
    <source>
        <strain evidence="3 4">ROY-1-1-2</strain>
    </source>
</reference>
<organism evidence="3 4">
    <name type="scientific">Azospirillum oleiclasticum</name>
    <dbReference type="NCBI Taxonomy" id="2735135"/>
    <lineage>
        <taxon>Bacteria</taxon>
        <taxon>Pseudomonadati</taxon>
        <taxon>Pseudomonadota</taxon>
        <taxon>Alphaproteobacteria</taxon>
        <taxon>Rhodospirillales</taxon>
        <taxon>Azospirillaceae</taxon>
        <taxon>Azospirillum</taxon>
    </lineage>
</organism>
<evidence type="ECO:0000313" key="4">
    <source>
        <dbReference type="Proteomes" id="UP000584642"/>
    </source>
</evidence>
<dbReference type="PANTHER" id="PTHR33755">
    <property type="entry name" value="TOXIN PARE1-RELATED"/>
    <property type="match status" value="1"/>
</dbReference>
<dbReference type="Proteomes" id="UP000584642">
    <property type="component" value="Unassembled WGS sequence"/>
</dbReference>
<dbReference type="RefSeq" id="WP_180286383.1">
    <property type="nucleotide sequence ID" value="NZ_JABFDB010000042.1"/>
</dbReference>
<accession>A0ABX2TN41</accession>
<name>A0ABX2TN41_9PROT</name>
<comment type="similarity">
    <text evidence="1">Belongs to the RelE toxin family.</text>
</comment>
<keyword evidence="4" id="KW-1185">Reference proteome</keyword>
<dbReference type="InterPro" id="IPR051803">
    <property type="entry name" value="TA_system_RelE-like_toxin"/>
</dbReference>
<protein>
    <submittedName>
        <fullName evidence="3">Type II toxin-antitoxin system RelE/ParE family toxin</fullName>
    </submittedName>
</protein>
<dbReference type="EMBL" id="JABFDB010000042">
    <property type="protein sequence ID" value="NYZ24605.1"/>
    <property type="molecule type" value="Genomic_DNA"/>
</dbReference>
<dbReference type="NCBIfam" id="TIGR02385">
    <property type="entry name" value="RelE_StbE"/>
    <property type="match status" value="1"/>
</dbReference>
<dbReference type="InterPro" id="IPR007712">
    <property type="entry name" value="RelE/ParE_toxin"/>
</dbReference>
<proteinExistence type="inferred from homology"/>
<keyword evidence="2" id="KW-1277">Toxin-antitoxin system</keyword>
<comment type="caution">
    <text evidence="3">The sequence shown here is derived from an EMBL/GenBank/DDBJ whole genome shotgun (WGS) entry which is preliminary data.</text>
</comment>
<dbReference type="Pfam" id="PF05016">
    <property type="entry name" value="ParE_toxin"/>
    <property type="match status" value="1"/>
</dbReference>